<accession>A0A2K8UGF2</accession>
<dbReference type="EMBL" id="CP020370">
    <property type="protein sequence ID" value="AUB84656.1"/>
    <property type="molecule type" value="Genomic_DNA"/>
</dbReference>
<sequence length="142" mass="14548">MPDPNTQPPALSAATTTALPGASQAAPTAATLTTVPAINPSGGVKADTGPRDLAIGGGVWLVLVIAFFFAKTGYANMLVGKRVAPRSANASGWWLFILLTSLATGGVLAVVDQERFLAPIYIAGFVGVALLALILMLMTGRR</sequence>
<keyword evidence="4" id="KW-1185">Reference proteome</keyword>
<protein>
    <submittedName>
        <fullName evidence="3">Uncharacterized protein</fullName>
    </submittedName>
</protein>
<evidence type="ECO:0000256" key="2">
    <source>
        <dbReference type="SAM" id="SignalP"/>
    </source>
</evidence>
<keyword evidence="2" id="KW-0732">Signal</keyword>
<organism evidence="3 4">
    <name type="scientific">Candidatus Thiodictyon syntrophicum</name>
    <dbReference type="NCBI Taxonomy" id="1166950"/>
    <lineage>
        <taxon>Bacteria</taxon>
        <taxon>Pseudomonadati</taxon>
        <taxon>Pseudomonadota</taxon>
        <taxon>Gammaproteobacteria</taxon>
        <taxon>Chromatiales</taxon>
        <taxon>Chromatiaceae</taxon>
        <taxon>Thiodictyon</taxon>
    </lineage>
</organism>
<reference evidence="3 4" key="1">
    <citation type="submission" date="2017-03" db="EMBL/GenBank/DDBJ databases">
        <title>Complete genome sequence of Candidatus 'Thiodictyon syntrophicum' sp. nov. strain Cad16T, a photolithoautotroph purple sulfur bacterium isolated from an alpine meromictic lake.</title>
        <authorList>
            <person name="Luedin S.M."/>
            <person name="Pothier J.F."/>
            <person name="Danza F."/>
            <person name="Storelli N."/>
            <person name="Wittwer M."/>
            <person name="Tonolla M."/>
        </authorList>
    </citation>
    <scope>NUCLEOTIDE SEQUENCE [LARGE SCALE GENOMIC DNA]</scope>
    <source>
        <strain evidence="3 4">Cad16T</strain>
    </source>
</reference>
<feature type="transmembrane region" description="Helical" evidence="1">
    <location>
        <begin position="91"/>
        <end position="110"/>
    </location>
</feature>
<evidence type="ECO:0000313" key="3">
    <source>
        <dbReference type="EMBL" id="AUB84656.1"/>
    </source>
</evidence>
<keyword evidence="1" id="KW-1133">Transmembrane helix</keyword>
<evidence type="ECO:0000256" key="1">
    <source>
        <dbReference type="SAM" id="Phobius"/>
    </source>
</evidence>
<dbReference type="AlphaFoldDB" id="A0A2K8UGF2"/>
<evidence type="ECO:0000313" key="4">
    <source>
        <dbReference type="Proteomes" id="UP000232638"/>
    </source>
</evidence>
<name>A0A2K8UGF2_9GAMM</name>
<dbReference type="KEGG" id="tsy:THSYN_05145"/>
<dbReference type="Proteomes" id="UP000232638">
    <property type="component" value="Chromosome"/>
</dbReference>
<feature type="chain" id="PRO_5014635994" evidence="2">
    <location>
        <begin position="26"/>
        <end position="142"/>
    </location>
</feature>
<keyword evidence="1" id="KW-0812">Transmembrane</keyword>
<feature type="transmembrane region" description="Helical" evidence="1">
    <location>
        <begin position="116"/>
        <end position="138"/>
    </location>
</feature>
<gene>
    <name evidence="3" type="ORF">THSYN_05145</name>
</gene>
<proteinExistence type="predicted"/>
<feature type="signal peptide" evidence="2">
    <location>
        <begin position="1"/>
        <end position="25"/>
    </location>
</feature>
<feature type="transmembrane region" description="Helical" evidence="1">
    <location>
        <begin position="53"/>
        <end position="70"/>
    </location>
</feature>
<keyword evidence="1" id="KW-0472">Membrane</keyword>